<organism evidence="2 3">
    <name type="scientific">Flavobacterium difficile</name>
    <dbReference type="NCBI Taxonomy" id="2709659"/>
    <lineage>
        <taxon>Bacteria</taxon>
        <taxon>Pseudomonadati</taxon>
        <taxon>Bacteroidota</taxon>
        <taxon>Flavobacteriia</taxon>
        <taxon>Flavobacteriales</taxon>
        <taxon>Flavobacteriaceae</taxon>
        <taxon>Flavobacterium</taxon>
    </lineage>
</organism>
<feature type="signal peptide" evidence="1">
    <location>
        <begin position="1"/>
        <end position="20"/>
    </location>
</feature>
<keyword evidence="3" id="KW-1185">Reference proteome</keyword>
<proteinExistence type="predicted"/>
<name>A0ABX0I530_9FLAO</name>
<dbReference type="RefSeq" id="WP_166075690.1">
    <property type="nucleotide sequence ID" value="NZ_JAAJBT010000001.1"/>
</dbReference>
<dbReference type="Proteomes" id="UP000800984">
    <property type="component" value="Unassembled WGS sequence"/>
</dbReference>
<evidence type="ECO:0000313" key="3">
    <source>
        <dbReference type="Proteomes" id="UP000800984"/>
    </source>
</evidence>
<comment type="caution">
    <text evidence="2">The sequence shown here is derived from an EMBL/GenBank/DDBJ whole genome shotgun (WGS) entry which is preliminary data.</text>
</comment>
<dbReference type="InterPro" id="IPR008983">
    <property type="entry name" value="Tumour_necrosis_fac-like_dom"/>
</dbReference>
<keyword evidence="1" id="KW-0732">Signal</keyword>
<sequence>MKIKMLFVFLLFMIKNFGQVGIGTTTPTTQLDVNGDLRIRTSVLTNRLSAAKDSILVVDDVGNVSRVSSKTVLESNLKSCVKGYFASSSDVTLTLLAGASKIGFDSEDFDLNDEFNTSTSEFTAKQNGIYQVSVQIKATSAIAIATNFGVAILKNGIVINRTSFANVGVLGVNVSPPIRTVTTLVSLNTGDTISFNVLSTLLSLNVLGTREDCNFTILQIR</sequence>
<feature type="chain" id="PRO_5047229233" description="C1q domain-containing protein" evidence="1">
    <location>
        <begin position="21"/>
        <end position="221"/>
    </location>
</feature>
<evidence type="ECO:0000313" key="2">
    <source>
        <dbReference type="EMBL" id="NHM00655.1"/>
    </source>
</evidence>
<dbReference type="Gene3D" id="2.60.120.40">
    <property type="match status" value="1"/>
</dbReference>
<evidence type="ECO:0008006" key="4">
    <source>
        <dbReference type="Google" id="ProtNLM"/>
    </source>
</evidence>
<reference evidence="2 3" key="1">
    <citation type="submission" date="2020-02" db="EMBL/GenBank/DDBJ databases">
        <authorList>
            <person name="Chen W.-M."/>
        </authorList>
    </citation>
    <scope>NUCLEOTIDE SEQUENCE [LARGE SCALE GENOMIC DNA]</scope>
    <source>
        <strain evidence="2 3">KDG-16</strain>
    </source>
</reference>
<dbReference type="SUPFAM" id="SSF49842">
    <property type="entry name" value="TNF-like"/>
    <property type="match status" value="1"/>
</dbReference>
<evidence type="ECO:0000256" key="1">
    <source>
        <dbReference type="SAM" id="SignalP"/>
    </source>
</evidence>
<dbReference type="EMBL" id="JAAJBT010000001">
    <property type="protein sequence ID" value="NHM00655.1"/>
    <property type="molecule type" value="Genomic_DNA"/>
</dbReference>
<gene>
    <name evidence="2" type="ORF">G4D72_00860</name>
</gene>
<protein>
    <recommendedName>
        <fullName evidence="4">C1q domain-containing protein</fullName>
    </recommendedName>
</protein>
<accession>A0ABX0I530</accession>